<evidence type="ECO:0000259" key="2">
    <source>
        <dbReference type="Pfam" id="PF13472"/>
    </source>
</evidence>
<dbReference type="Pfam" id="PF13472">
    <property type="entry name" value="Lipase_GDSL_2"/>
    <property type="match status" value="1"/>
</dbReference>
<dbReference type="Proteomes" id="UP000298493">
    <property type="component" value="Unassembled WGS sequence"/>
</dbReference>
<dbReference type="PANTHER" id="PTHR43784:SF3">
    <property type="entry name" value="GDSL FAMILY LIPASE"/>
    <property type="match status" value="1"/>
</dbReference>
<gene>
    <name evidence="3" type="ORF">E6O75_ATG04333</name>
</gene>
<accession>A0A4Z1PAC4</accession>
<evidence type="ECO:0000313" key="3">
    <source>
        <dbReference type="EMBL" id="TID25128.1"/>
    </source>
</evidence>
<evidence type="ECO:0000256" key="1">
    <source>
        <dbReference type="SAM" id="SignalP"/>
    </source>
</evidence>
<evidence type="ECO:0000313" key="4">
    <source>
        <dbReference type="Proteomes" id="UP000298493"/>
    </source>
</evidence>
<dbReference type="PANTHER" id="PTHR43784">
    <property type="entry name" value="GDSL-LIKE LIPASE/ACYLHYDROLASE, PUTATIVE (AFU_ORTHOLOGUE AFUA_2G00820)-RELATED"/>
    <property type="match status" value="1"/>
</dbReference>
<sequence>MLFPLRSLLAAGWITLNHLVVHIDAAEVIDSQRAAGPDPSNGHWIDTWATMPQLTEPVNLPPPPFNGTGVLFSNSTIRQTLKVSVGGSQVRLKISNAFGLTNLPITAVTIAFPKNDIAGTHEIQPDTLQSVTFSGNSSVSIPTGALAVSDPLKFSVKAQSIITVTIYLKDGQLGSSFTSHPGSRVTSWWQFGNAVDAPSFSISDRRTQSAAHWYFLSSVEAWVPPSYGSFIVIGDSITDGKGSDDNKNNRWPDVLFARLQKNPLTSSISVANLAAGGNRILQDGVGPNALSRIDRDLLAHPGVKYAMVFEGVNDIGRAPSNTTGQTNVYNSLIQGYKQIVTRAHAAGIPIFAGTITPFSAPREFTQQKYSTPEREDTRNKINKWIRESGVFDAVIDFDAMIKDPAIPSRLAPEYNVGDYIHPNVKGYQKMGNGFPIEIFEKWKGGLNGFV</sequence>
<keyword evidence="1" id="KW-0732">Signal</keyword>
<dbReference type="InterPro" id="IPR053140">
    <property type="entry name" value="GDSL_Rv0518-like"/>
</dbReference>
<dbReference type="AlphaFoldDB" id="A0A4Z1PAC4"/>
<dbReference type="InterPro" id="IPR036514">
    <property type="entry name" value="SGNH_hydro_sf"/>
</dbReference>
<feature type="signal peptide" evidence="1">
    <location>
        <begin position="1"/>
        <end position="25"/>
    </location>
</feature>
<dbReference type="InterPro" id="IPR013830">
    <property type="entry name" value="SGNH_hydro"/>
</dbReference>
<keyword evidence="4" id="KW-1185">Reference proteome</keyword>
<keyword evidence="3" id="KW-0378">Hydrolase</keyword>
<dbReference type="CDD" id="cd01830">
    <property type="entry name" value="XynE_like"/>
    <property type="match status" value="1"/>
</dbReference>
<organism evidence="3 4">
    <name type="scientific">Venturia nashicola</name>
    <dbReference type="NCBI Taxonomy" id="86259"/>
    <lineage>
        <taxon>Eukaryota</taxon>
        <taxon>Fungi</taxon>
        <taxon>Dikarya</taxon>
        <taxon>Ascomycota</taxon>
        <taxon>Pezizomycotina</taxon>
        <taxon>Dothideomycetes</taxon>
        <taxon>Pleosporomycetidae</taxon>
        <taxon>Venturiales</taxon>
        <taxon>Venturiaceae</taxon>
        <taxon>Venturia</taxon>
    </lineage>
</organism>
<dbReference type="STRING" id="86259.A0A4Z1PAC4"/>
<dbReference type="OrthoDB" id="10071171at2759"/>
<feature type="chain" id="PRO_5021336523" evidence="1">
    <location>
        <begin position="26"/>
        <end position="450"/>
    </location>
</feature>
<dbReference type="EMBL" id="SNSC02000004">
    <property type="protein sequence ID" value="TID25128.1"/>
    <property type="molecule type" value="Genomic_DNA"/>
</dbReference>
<protein>
    <submittedName>
        <fullName evidence="3">SGNH hydrolase-type esterase domain-containing protein</fullName>
    </submittedName>
</protein>
<dbReference type="GO" id="GO:0016787">
    <property type="term" value="F:hydrolase activity"/>
    <property type="evidence" value="ECO:0007669"/>
    <property type="project" value="UniProtKB-KW"/>
</dbReference>
<name>A0A4Z1PAC4_9PEZI</name>
<comment type="caution">
    <text evidence="3">The sequence shown here is derived from an EMBL/GenBank/DDBJ whole genome shotgun (WGS) entry which is preliminary data.</text>
</comment>
<dbReference type="SUPFAM" id="SSF52266">
    <property type="entry name" value="SGNH hydrolase"/>
    <property type="match status" value="1"/>
</dbReference>
<dbReference type="Gene3D" id="3.40.50.1110">
    <property type="entry name" value="SGNH hydrolase"/>
    <property type="match status" value="1"/>
</dbReference>
<reference evidence="3 4" key="1">
    <citation type="submission" date="2019-04" db="EMBL/GenBank/DDBJ databases">
        <title>High contiguity whole genome sequence and gene annotation resource for two Venturia nashicola isolates.</title>
        <authorList>
            <person name="Prokchorchik M."/>
            <person name="Won K."/>
            <person name="Lee Y."/>
            <person name="Choi E.D."/>
            <person name="Segonzac C."/>
            <person name="Sohn K.H."/>
        </authorList>
    </citation>
    <scope>NUCLEOTIDE SEQUENCE [LARGE SCALE GENOMIC DNA]</scope>
    <source>
        <strain evidence="3 4">PRI2</strain>
    </source>
</reference>
<feature type="domain" description="SGNH hydrolase-type esterase" evidence="2">
    <location>
        <begin position="232"/>
        <end position="428"/>
    </location>
</feature>
<proteinExistence type="predicted"/>